<proteinExistence type="predicted"/>
<evidence type="ECO:0000313" key="2">
    <source>
        <dbReference type="EMBL" id="KAG7439803.1"/>
    </source>
</evidence>
<dbReference type="OrthoDB" id="5945798at2759"/>
<comment type="caution">
    <text evidence="2">The sequence shown here is derived from an EMBL/GenBank/DDBJ whole genome shotgun (WGS) entry which is preliminary data.</text>
</comment>
<dbReference type="Proteomes" id="UP000812287">
    <property type="component" value="Unassembled WGS sequence"/>
</dbReference>
<feature type="region of interest" description="Disordered" evidence="1">
    <location>
        <begin position="48"/>
        <end position="71"/>
    </location>
</feature>
<reference evidence="2" key="1">
    <citation type="submission" date="2020-11" db="EMBL/GenBank/DDBJ databases">
        <title>Adaptations for nitrogen fixation in a non-lichenized fungal sporocarp promotes dispersal by wood-feeding termites.</title>
        <authorList>
            <consortium name="DOE Joint Genome Institute"/>
            <person name="Koch R.A."/>
            <person name="Yoon G."/>
            <person name="Arayal U."/>
            <person name="Lail K."/>
            <person name="Amirebrahimi M."/>
            <person name="Labutti K."/>
            <person name="Lipzen A."/>
            <person name="Riley R."/>
            <person name="Barry K."/>
            <person name="Henrissat B."/>
            <person name="Grigoriev I.V."/>
            <person name="Herr J.R."/>
            <person name="Aime M.C."/>
        </authorList>
    </citation>
    <scope>NUCLEOTIDE SEQUENCE</scope>
    <source>
        <strain evidence="2">MCA 3950</strain>
    </source>
</reference>
<dbReference type="RefSeq" id="XP_043033303.1">
    <property type="nucleotide sequence ID" value="XM_043178067.1"/>
</dbReference>
<dbReference type="EMBL" id="MU250583">
    <property type="protein sequence ID" value="KAG7439803.1"/>
    <property type="molecule type" value="Genomic_DNA"/>
</dbReference>
<dbReference type="GeneID" id="66100354"/>
<dbReference type="AlphaFoldDB" id="A0A9P8AL30"/>
<gene>
    <name evidence="2" type="ORF">BT62DRAFT_1013426</name>
</gene>
<protein>
    <submittedName>
        <fullName evidence="2">Uncharacterized protein</fullName>
    </submittedName>
</protein>
<organism evidence="2 3">
    <name type="scientific">Guyanagaster necrorhizus</name>
    <dbReference type="NCBI Taxonomy" id="856835"/>
    <lineage>
        <taxon>Eukaryota</taxon>
        <taxon>Fungi</taxon>
        <taxon>Dikarya</taxon>
        <taxon>Basidiomycota</taxon>
        <taxon>Agaricomycotina</taxon>
        <taxon>Agaricomycetes</taxon>
        <taxon>Agaricomycetidae</taxon>
        <taxon>Agaricales</taxon>
        <taxon>Marasmiineae</taxon>
        <taxon>Physalacriaceae</taxon>
        <taxon>Guyanagaster</taxon>
    </lineage>
</organism>
<evidence type="ECO:0000313" key="3">
    <source>
        <dbReference type="Proteomes" id="UP000812287"/>
    </source>
</evidence>
<feature type="region of interest" description="Disordered" evidence="1">
    <location>
        <begin position="1"/>
        <end position="20"/>
    </location>
</feature>
<keyword evidence="3" id="KW-1185">Reference proteome</keyword>
<name>A0A9P8AL30_9AGAR</name>
<accession>A0A9P8AL30</accession>
<evidence type="ECO:0000256" key="1">
    <source>
        <dbReference type="SAM" id="MobiDB-lite"/>
    </source>
</evidence>
<sequence>MKALAPLPDENDPGTFKYEPLPDDDVRTYVRIGGSRCPLTSYLKRRLEDIPGSPRPVKETGDRAYQGMAQI</sequence>